<organism evidence="2 3">
    <name type="scientific">Alistipes intestinihominis</name>
    <dbReference type="NCBI Taxonomy" id="3133172"/>
    <lineage>
        <taxon>Bacteria</taxon>
        <taxon>Pseudomonadati</taxon>
        <taxon>Bacteroidota</taxon>
        <taxon>Bacteroidia</taxon>
        <taxon>Bacteroidales</taxon>
        <taxon>Rikenellaceae</taxon>
        <taxon>Alistipes</taxon>
    </lineage>
</organism>
<keyword evidence="1" id="KW-0732">Signal</keyword>
<sequence>MRKLCFFTVICLFALLGACGKDEEKTRTEPEGPDGPDIPVSEWRLAVYDDPKGYPGVPRSTVYSVTLIQGDERTTIPVFQSSCPVYQAGYMDMTPTDSYPLGIFKGRSISWANFSFRGRVEVEVRVLDRQKVPFFGGVKVLPSRYGVTPSVEGDVVRFTLTKPGQCSVEVGFNGYKNGLMLFADPMEEDAPASDDAGYAALENATAADVEAVPISATGLYFRPGVHDIGVYKVPANIRNIYLEGGAWVYGSIIMEGRPGVRIFGRGVLSQGRMKYRESHMIEATDGSDGITVEGITLADNRYFSVRLIGRNNTVRWTKIIGAWTYNCDGISAFAGSSVSNCFVWANDDNIKAYRDNITFSDMVLWQLNNGGCIQMSWGGATAADVAIRRVDILHAEWNNSEINRGVLSCVGDKYEAGKTGYLRNWVIEDLVTETAVPLVFRISPHPFSPCPIHGLTLRDWKVRMNIETGFKNYITGNDSKEKFDGFVFDNVTINGTRLTAANWLSAGNFEVANLETPVFE</sequence>
<dbReference type="SUPFAM" id="SSF101596">
    <property type="entry name" value="Dextranase, N-terminal domain"/>
    <property type="match status" value="1"/>
</dbReference>
<reference evidence="2 3" key="1">
    <citation type="submission" date="2024-03" db="EMBL/GenBank/DDBJ databases">
        <title>Human intestinal bacterial collection.</title>
        <authorList>
            <person name="Pauvert C."/>
            <person name="Hitch T.C.A."/>
            <person name="Clavel T."/>
        </authorList>
    </citation>
    <scope>NUCLEOTIDE SEQUENCE [LARGE SCALE GENOMIC DNA]</scope>
    <source>
        <strain evidence="2 3">CLA-KB-H122</strain>
    </source>
</reference>
<dbReference type="Gene3D" id="2.60.350.10">
    <property type="entry name" value="Dextranase, N-terminal"/>
    <property type="match status" value="1"/>
</dbReference>
<dbReference type="InterPro" id="IPR011050">
    <property type="entry name" value="Pectin_lyase_fold/virulence"/>
</dbReference>
<accession>A0ABV1GWZ0</accession>
<protein>
    <recommendedName>
        <fullName evidence="4">Glycosyl hydrolase family 49</fullName>
    </recommendedName>
</protein>
<dbReference type="PROSITE" id="PS51257">
    <property type="entry name" value="PROKAR_LIPOPROTEIN"/>
    <property type="match status" value="1"/>
</dbReference>
<dbReference type="Gene3D" id="2.160.20.10">
    <property type="entry name" value="Single-stranded right-handed beta-helix, Pectin lyase-like"/>
    <property type="match status" value="1"/>
</dbReference>
<evidence type="ECO:0000313" key="2">
    <source>
        <dbReference type="EMBL" id="MEQ2544840.1"/>
    </source>
</evidence>
<dbReference type="RefSeq" id="WP_349094132.1">
    <property type="nucleotide sequence ID" value="NZ_JBBMFL010000007.1"/>
</dbReference>
<keyword evidence="3" id="KW-1185">Reference proteome</keyword>
<dbReference type="SUPFAM" id="SSF51126">
    <property type="entry name" value="Pectin lyase-like"/>
    <property type="match status" value="1"/>
</dbReference>
<name>A0ABV1GWZ0_9BACT</name>
<evidence type="ECO:0008006" key="4">
    <source>
        <dbReference type="Google" id="ProtNLM"/>
    </source>
</evidence>
<evidence type="ECO:0000256" key="1">
    <source>
        <dbReference type="SAM" id="SignalP"/>
    </source>
</evidence>
<feature type="signal peptide" evidence="1">
    <location>
        <begin position="1"/>
        <end position="20"/>
    </location>
</feature>
<dbReference type="InterPro" id="IPR012334">
    <property type="entry name" value="Pectin_lyas_fold"/>
</dbReference>
<gene>
    <name evidence="2" type="ORF">WMO46_07765</name>
</gene>
<evidence type="ECO:0000313" key="3">
    <source>
        <dbReference type="Proteomes" id="UP001460202"/>
    </source>
</evidence>
<dbReference type="EMBL" id="JBBMFL010000007">
    <property type="protein sequence ID" value="MEQ2544840.1"/>
    <property type="molecule type" value="Genomic_DNA"/>
</dbReference>
<dbReference type="Proteomes" id="UP001460202">
    <property type="component" value="Unassembled WGS sequence"/>
</dbReference>
<proteinExistence type="predicted"/>
<dbReference type="InterPro" id="IPR035953">
    <property type="entry name" value="Dextranase_N-ter"/>
</dbReference>
<comment type="caution">
    <text evidence="2">The sequence shown here is derived from an EMBL/GenBank/DDBJ whole genome shotgun (WGS) entry which is preliminary data.</text>
</comment>
<feature type="chain" id="PRO_5047536531" description="Glycosyl hydrolase family 49" evidence="1">
    <location>
        <begin position="21"/>
        <end position="520"/>
    </location>
</feature>